<dbReference type="AlphaFoldDB" id="A0A2K9NUH0"/>
<dbReference type="GO" id="GO:0015562">
    <property type="term" value="F:efflux transmembrane transporter activity"/>
    <property type="evidence" value="ECO:0007669"/>
    <property type="project" value="InterPro"/>
</dbReference>
<dbReference type="SUPFAM" id="SSF56954">
    <property type="entry name" value="Outer membrane efflux proteins (OEP)"/>
    <property type="match status" value="1"/>
</dbReference>
<proteinExistence type="predicted"/>
<reference evidence="1 2" key="1">
    <citation type="submission" date="2018-01" db="EMBL/GenBank/DDBJ databases">
        <title>Complete genome sequence of Bacteriovorax stolpii DSM12778.</title>
        <authorList>
            <person name="Tang B."/>
            <person name="Chang J."/>
        </authorList>
    </citation>
    <scope>NUCLEOTIDE SEQUENCE [LARGE SCALE GENOMIC DNA]</scope>
    <source>
        <strain evidence="1 2">DSM 12778</strain>
    </source>
</reference>
<dbReference type="OrthoDB" id="9807934at2"/>
<name>A0A2K9NUH0_BACTC</name>
<protein>
    <submittedName>
        <fullName evidence="1">Uncharacterized protein</fullName>
    </submittedName>
</protein>
<organism evidence="1 2">
    <name type="scientific">Bacteriovorax stolpii</name>
    <name type="common">Bdellovibrio stolpii</name>
    <dbReference type="NCBI Taxonomy" id="960"/>
    <lineage>
        <taxon>Bacteria</taxon>
        <taxon>Pseudomonadati</taxon>
        <taxon>Bdellovibrionota</taxon>
        <taxon>Bacteriovoracia</taxon>
        <taxon>Bacteriovoracales</taxon>
        <taxon>Bacteriovoracaceae</taxon>
        <taxon>Bacteriovorax</taxon>
    </lineage>
</organism>
<evidence type="ECO:0000313" key="1">
    <source>
        <dbReference type="EMBL" id="AUN99163.1"/>
    </source>
</evidence>
<accession>A0A2K9NUH0</accession>
<gene>
    <name evidence="1" type="ORF">C0V70_13840</name>
</gene>
<evidence type="ECO:0000313" key="2">
    <source>
        <dbReference type="Proteomes" id="UP000235584"/>
    </source>
</evidence>
<sequence>MKKLIAAALVLSMSVANAAVVNPLPNVRDNLEAMLKTTEGRKSISEMKKIANDRNTDVDIAFENYIIAKRNVSVARAQFNPITTGHLLGMAMGLSYFWAPIAVEAVLSIPTKIYNVSKNKYLEKAALYNLYDARDVLNNELAHLYYDILTHEVILKTIDLEVQILSYQQERWIERKFSADRIADLKKWILRLNMERVDIYNMYTSELAAIRTLISTTDANKYELAQVEARLNKGLTSDLDQRSLQSYALLNSDKHKMAINMERASQANVKSVKWSIISFSGLNFSYKRRVQEAKNEENIAELRKESVGEEVKTNVLLQLQKLDSSLDISANYSSISEESLQMFADSFEANQMGQMSEDAVIETALGAIRDYRSKVVAHYSAWSSYEDFATASNYDFTANPKLASNKSVQSLIETNPLYRLEESDFRIVKKDGYTSFTLSLDTDKKDAVAEVDYIFNGRSFPNRSNDNENSNFAVTLQTGENSPSVVSGVAIVTLNNGHQFNVKFKL</sequence>
<dbReference type="Proteomes" id="UP000235584">
    <property type="component" value="Chromosome"/>
</dbReference>
<keyword evidence="2" id="KW-1185">Reference proteome</keyword>
<dbReference type="Gene3D" id="1.20.1600.10">
    <property type="entry name" value="Outer membrane efflux proteins (OEP)"/>
    <property type="match status" value="1"/>
</dbReference>
<dbReference type="RefSeq" id="WP_102244454.1">
    <property type="nucleotide sequence ID" value="NZ_CP025704.1"/>
</dbReference>
<dbReference type="KEGG" id="bsto:C0V70_13840"/>
<dbReference type="EMBL" id="CP025704">
    <property type="protein sequence ID" value="AUN99163.1"/>
    <property type="molecule type" value="Genomic_DNA"/>
</dbReference>